<organism evidence="2">
    <name type="scientific">Cladocopium goreaui</name>
    <dbReference type="NCBI Taxonomy" id="2562237"/>
    <lineage>
        <taxon>Eukaryota</taxon>
        <taxon>Sar</taxon>
        <taxon>Alveolata</taxon>
        <taxon>Dinophyceae</taxon>
        <taxon>Suessiales</taxon>
        <taxon>Symbiodiniaceae</taxon>
        <taxon>Cladocopium</taxon>
    </lineage>
</organism>
<feature type="compositionally biased region" description="Basic residues" evidence="1">
    <location>
        <begin position="323"/>
        <end position="334"/>
    </location>
</feature>
<evidence type="ECO:0000313" key="4">
    <source>
        <dbReference type="Proteomes" id="UP001152797"/>
    </source>
</evidence>
<dbReference type="EMBL" id="CAMXCT010000539">
    <property type="protein sequence ID" value="CAI3980131.1"/>
    <property type="molecule type" value="Genomic_DNA"/>
</dbReference>
<evidence type="ECO:0000256" key="1">
    <source>
        <dbReference type="SAM" id="MobiDB-lite"/>
    </source>
</evidence>
<dbReference type="EMBL" id="CAMXCT030000539">
    <property type="protein sequence ID" value="CAL4767443.1"/>
    <property type="molecule type" value="Genomic_DNA"/>
</dbReference>
<evidence type="ECO:0000313" key="3">
    <source>
        <dbReference type="EMBL" id="CAL4767443.1"/>
    </source>
</evidence>
<sequence>MAACVVVARSICVMFRCHLRDDRSRGGTCAVSRPPAWWSQEDMIPPARWFPRRTCAVRHAHPCMVAAASPFSPIMPARQESSPEEDVSADTSPAKEDPRKKEREHHKEKKAKLVPKQKSRSEADERDRDRTRDRRRRRSHRSRSRRSTGKHSPTRRSKAEPAEEPDRGRERPVSPPGKPAGPSQSEAKQDLQVQGAKGKGKNKKGRSERQTCKICKTQVSGNASALDQHQWLNAYCLAVQAWEKFTPYQKEQAGAWEKARQIGADVKSRRDRGEAWQVSAGQLSAPARSAVPDRGISVASSVRGPPEVLEQDCQAQGSEKKRSEKKSRKDKGRRRDVSSSSTSAGRRKSRRHNVTINFR</sequence>
<feature type="compositionally biased region" description="Basic residues" evidence="1">
    <location>
        <begin position="102"/>
        <end position="118"/>
    </location>
</feature>
<feature type="region of interest" description="Disordered" evidence="1">
    <location>
        <begin position="74"/>
        <end position="212"/>
    </location>
</feature>
<feature type="compositionally biased region" description="Basic and acidic residues" evidence="1">
    <location>
        <begin position="119"/>
        <end position="132"/>
    </location>
</feature>
<evidence type="ECO:0000313" key="2">
    <source>
        <dbReference type="EMBL" id="CAI3980131.1"/>
    </source>
</evidence>
<accession>A0A9P1BVC5</accession>
<gene>
    <name evidence="2" type="ORF">C1SCF055_LOCUS8036</name>
</gene>
<feature type="compositionally biased region" description="Basic and acidic residues" evidence="1">
    <location>
        <begin position="157"/>
        <end position="172"/>
    </location>
</feature>
<dbReference type="Proteomes" id="UP001152797">
    <property type="component" value="Unassembled WGS sequence"/>
</dbReference>
<protein>
    <submittedName>
        <fullName evidence="2">Uncharacterized protein</fullName>
    </submittedName>
</protein>
<dbReference type="EMBL" id="CAMXCT020000539">
    <property type="protein sequence ID" value="CAL1133506.1"/>
    <property type="molecule type" value="Genomic_DNA"/>
</dbReference>
<feature type="region of interest" description="Disordered" evidence="1">
    <location>
        <begin position="265"/>
        <end position="359"/>
    </location>
</feature>
<reference evidence="2" key="1">
    <citation type="submission" date="2022-10" db="EMBL/GenBank/DDBJ databases">
        <authorList>
            <person name="Chen Y."/>
            <person name="Dougan E. K."/>
            <person name="Chan C."/>
            <person name="Rhodes N."/>
            <person name="Thang M."/>
        </authorList>
    </citation>
    <scope>NUCLEOTIDE SEQUENCE</scope>
</reference>
<name>A0A9P1BVC5_9DINO</name>
<proteinExistence type="predicted"/>
<feature type="compositionally biased region" description="Basic residues" evidence="1">
    <location>
        <begin position="133"/>
        <end position="156"/>
    </location>
</feature>
<dbReference type="AlphaFoldDB" id="A0A9P1BVC5"/>
<keyword evidence="4" id="KW-1185">Reference proteome</keyword>
<reference evidence="3 4" key="2">
    <citation type="submission" date="2024-05" db="EMBL/GenBank/DDBJ databases">
        <authorList>
            <person name="Chen Y."/>
            <person name="Shah S."/>
            <person name="Dougan E. K."/>
            <person name="Thang M."/>
            <person name="Chan C."/>
        </authorList>
    </citation>
    <scope>NUCLEOTIDE SEQUENCE [LARGE SCALE GENOMIC DNA]</scope>
</reference>
<comment type="caution">
    <text evidence="2">The sequence shown here is derived from an EMBL/GenBank/DDBJ whole genome shotgun (WGS) entry which is preliminary data.</text>
</comment>